<dbReference type="GO" id="GO:0003723">
    <property type="term" value="F:RNA binding"/>
    <property type="evidence" value="ECO:0007669"/>
    <property type="project" value="UniProtKB-UniRule"/>
</dbReference>
<keyword evidence="1 2" id="KW-0694">RNA-binding</keyword>
<dbReference type="CDD" id="cd00590">
    <property type="entry name" value="RRM_SF"/>
    <property type="match status" value="2"/>
</dbReference>
<dbReference type="PANTHER" id="PTHR15481">
    <property type="entry name" value="RIBONUCLEIC ACID BINDING PROTEIN S1"/>
    <property type="match status" value="1"/>
</dbReference>
<evidence type="ECO:0000259" key="3">
    <source>
        <dbReference type="PROSITE" id="PS50102"/>
    </source>
</evidence>
<dbReference type="AlphaFoldDB" id="A0A8S1SBK7"/>
<dbReference type="GO" id="GO:0005737">
    <property type="term" value="C:cytoplasm"/>
    <property type="evidence" value="ECO:0007669"/>
    <property type="project" value="TreeGrafter"/>
</dbReference>
<dbReference type="GO" id="GO:0061574">
    <property type="term" value="C:ASAP complex"/>
    <property type="evidence" value="ECO:0007669"/>
    <property type="project" value="TreeGrafter"/>
</dbReference>
<comment type="caution">
    <text evidence="4">The sequence shown here is derived from an EMBL/GenBank/DDBJ whole genome shotgun (WGS) entry which is preliminary data.</text>
</comment>
<dbReference type="SMART" id="SM00360">
    <property type="entry name" value="RRM"/>
    <property type="match status" value="2"/>
</dbReference>
<protein>
    <recommendedName>
        <fullName evidence="3">RRM domain-containing protein</fullName>
    </recommendedName>
</protein>
<sequence>MFQLCKSFYNFSKLKVFANQLTKSIDNAQKNVAFAYFLPKDWNEKQVKEYFDPQDKLIKRIQLIKDSFDNPTGKAVIEMESESIAQKFIKEHHENYIDTKDVLQQIVVKPFSLKKEKNKLDIKRSDKQAYITGLPRQMKNEELLDLLIDFGEIEKIQIPKDQNQDFNKGYAFVLFKNVEDAQKFQTFMNGKEFMGKKLGVQLRIFRFDSQKKNFKKEKVQDGDVQYEQNKANYGLLQKQFEIEKE</sequence>
<gene>
    <name evidence="4" type="ORF">POCTA_138.1.T0070422</name>
</gene>
<keyword evidence="5" id="KW-1185">Reference proteome</keyword>
<dbReference type="OrthoDB" id="639027at2759"/>
<dbReference type="GO" id="GO:0005654">
    <property type="term" value="C:nucleoplasm"/>
    <property type="evidence" value="ECO:0007669"/>
    <property type="project" value="TreeGrafter"/>
</dbReference>
<dbReference type="PANTHER" id="PTHR15481:SF0">
    <property type="entry name" value="LD23870P-RELATED"/>
    <property type="match status" value="1"/>
</dbReference>
<organism evidence="4 5">
    <name type="scientific">Paramecium octaurelia</name>
    <dbReference type="NCBI Taxonomy" id="43137"/>
    <lineage>
        <taxon>Eukaryota</taxon>
        <taxon>Sar</taxon>
        <taxon>Alveolata</taxon>
        <taxon>Ciliophora</taxon>
        <taxon>Intramacronucleata</taxon>
        <taxon>Oligohymenophorea</taxon>
        <taxon>Peniculida</taxon>
        <taxon>Parameciidae</taxon>
        <taxon>Paramecium</taxon>
    </lineage>
</organism>
<accession>A0A8S1SBK7</accession>
<name>A0A8S1SBK7_PAROT</name>
<dbReference type="Proteomes" id="UP000683925">
    <property type="component" value="Unassembled WGS sequence"/>
</dbReference>
<feature type="domain" description="RRM" evidence="3">
    <location>
        <begin position="127"/>
        <end position="201"/>
    </location>
</feature>
<evidence type="ECO:0000313" key="5">
    <source>
        <dbReference type="Proteomes" id="UP000683925"/>
    </source>
</evidence>
<dbReference type="InterPro" id="IPR000504">
    <property type="entry name" value="RRM_dom"/>
</dbReference>
<evidence type="ECO:0000256" key="2">
    <source>
        <dbReference type="PROSITE-ProRule" id="PRU00176"/>
    </source>
</evidence>
<proteinExistence type="predicted"/>
<evidence type="ECO:0000313" key="4">
    <source>
        <dbReference type="EMBL" id="CAD8136499.1"/>
    </source>
</evidence>
<dbReference type="PROSITE" id="PS50102">
    <property type="entry name" value="RRM"/>
    <property type="match status" value="1"/>
</dbReference>
<dbReference type="EMBL" id="CAJJDP010000006">
    <property type="protein sequence ID" value="CAD8136499.1"/>
    <property type="molecule type" value="Genomic_DNA"/>
</dbReference>
<dbReference type="OMA" id="HHENYID"/>
<dbReference type="GO" id="GO:0000398">
    <property type="term" value="P:mRNA splicing, via spliceosome"/>
    <property type="evidence" value="ECO:0007669"/>
    <property type="project" value="TreeGrafter"/>
</dbReference>
<evidence type="ECO:0000256" key="1">
    <source>
        <dbReference type="ARBA" id="ARBA00022884"/>
    </source>
</evidence>
<dbReference type="Pfam" id="PF00076">
    <property type="entry name" value="RRM_1"/>
    <property type="match status" value="2"/>
</dbReference>
<reference evidence="4" key="1">
    <citation type="submission" date="2021-01" db="EMBL/GenBank/DDBJ databases">
        <authorList>
            <consortium name="Genoscope - CEA"/>
            <person name="William W."/>
        </authorList>
    </citation>
    <scope>NUCLEOTIDE SEQUENCE</scope>
</reference>